<accession>W7T715</accession>
<feature type="region of interest" description="Disordered" evidence="1">
    <location>
        <begin position="42"/>
        <end position="72"/>
    </location>
</feature>
<comment type="caution">
    <text evidence="2">The sequence shown here is derived from an EMBL/GenBank/DDBJ whole genome shotgun (WGS) entry which is preliminary data.</text>
</comment>
<sequence length="382" mass="42289">MINALIFRLRGRLSLVLTTTTSRIERRRLCFPVRGYPRTLTTLGSPDDRKIYPPSTSSVPPTPGRPTGGDPLKDLKKVHGSFISSPSTISHREEVMRAEASSFLHVLEEHDPSAPCPMCINGDAGTCSSLETRDEAVDEAYEQAEGPEGSEIDREERKSIVQARARDMDDERTPCVIQEQHRLQEQLEDESQSVKEDESTCLVESKEVRTSQAGGHFRRAGQLRVTREPGPSDDTEMLKTAGYGSQGARESGKGYGDVFWEGGTPMFLTEDKARDMFEHGVAGPTDAAKIREGEIGRLAELTCDETQGSLDQKEVHSKILRALKEEGEMDSLRRTNHPGGQLANERFTRSKANRVSDKDTEKQAMDKGGLAKGRTDEEPRSS</sequence>
<feature type="compositionally biased region" description="Basic and acidic residues" evidence="1">
    <location>
        <begin position="192"/>
        <end position="209"/>
    </location>
</feature>
<evidence type="ECO:0000313" key="3">
    <source>
        <dbReference type="Proteomes" id="UP000019335"/>
    </source>
</evidence>
<dbReference type="AlphaFoldDB" id="W7T715"/>
<dbReference type="EMBL" id="AZIL01002065">
    <property type="protein sequence ID" value="EWM22820.1"/>
    <property type="molecule type" value="Genomic_DNA"/>
</dbReference>
<name>W7T715_9STRA</name>
<feature type="compositionally biased region" description="Basic and acidic residues" evidence="1">
    <location>
        <begin position="373"/>
        <end position="382"/>
    </location>
</feature>
<evidence type="ECO:0000256" key="1">
    <source>
        <dbReference type="SAM" id="MobiDB-lite"/>
    </source>
</evidence>
<proteinExistence type="predicted"/>
<dbReference type="Proteomes" id="UP000019335">
    <property type="component" value="Chromosome 21"/>
</dbReference>
<reference evidence="2 3" key="1">
    <citation type="journal article" date="2014" name="Mol. Plant">
        <title>Chromosome Scale Genome Assembly and Transcriptome Profiling of Nannochloropsis gaditana in Nitrogen Depletion.</title>
        <authorList>
            <person name="Corteggiani Carpinelli E."/>
            <person name="Telatin A."/>
            <person name="Vitulo N."/>
            <person name="Forcato C."/>
            <person name="D'Angelo M."/>
            <person name="Schiavon R."/>
            <person name="Vezzi A."/>
            <person name="Giacometti G.M."/>
            <person name="Morosinotto T."/>
            <person name="Valle G."/>
        </authorList>
    </citation>
    <scope>NUCLEOTIDE SEQUENCE [LARGE SCALE GENOMIC DNA]</scope>
    <source>
        <strain evidence="2 3">B-31</strain>
    </source>
</reference>
<feature type="compositionally biased region" description="Basic and acidic residues" evidence="1">
    <location>
        <begin position="354"/>
        <end position="365"/>
    </location>
</feature>
<protein>
    <submittedName>
        <fullName evidence="2">Uncharacterized protein</fullName>
    </submittedName>
</protein>
<organism evidence="2 3">
    <name type="scientific">Nannochloropsis gaditana</name>
    <dbReference type="NCBI Taxonomy" id="72520"/>
    <lineage>
        <taxon>Eukaryota</taxon>
        <taxon>Sar</taxon>
        <taxon>Stramenopiles</taxon>
        <taxon>Ochrophyta</taxon>
        <taxon>Eustigmatophyceae</taxon>
        <taxon>Eustigmatales</taxon>
        <taxon>Monodopsidaceae</taxon>
        <taxon>Nannochloropsis</taxon>
    </lineage>
</organism>
<feature type="region of interest" description="Disordered" evidence="1">
    <location>
        <begin position="185"/>
        <end position="216"/>
    </location>
</feature>
<feature type="region of interest" description="Disordered" evidence="1">
    <location>
        <begin position="326"/>
        <end position="382"/>
    </location>
</feature>
<dbReference type="OrthoDB" id="10298276at2759"/>
<keyword evidence="3" id="KW-1185">Reference proteome</keyword>
<gene>
    <name evidence="2" type="ORF">Naga_100375g2</name>
</gene>
<evidence type="ECO:0000313" key="2">
    <source>
        <dbReference type="EMBL" id="EWM22820.1"/>
    </source>
</evidence>